<evidence type="ECO:0000256" key="1">
    <source>
        <dbReference type="SAM" id="Coils"/>
    </source>
</evidence>
<dbReference type="PRINTS" id="PR01854">
    <property type="entry name" value="BR22PROTEIN"/>
</dbReference>
<keyword evidence="1" id="KW-0175">Coiled coil</keyword>
<dbReference type="Proteomes" id="UP000770661">
    <property type="component" value="Unassembled WGS sequence"/>
</dbReference>
<reference evidence="2" key="1">
    <citation type="submission" date="2020-07" db="EMBL/GenBank/DDBJ databases">
        <title>The High-quality genome of the commercially important snow crab, Chionoecetes opilio.</title>
        <authorList>
            <person name="Jeong J.-H."/>
            <person name="Ryu S."/>
        </authorList>
    </citation>
    <scope>NUCLEOTIDE SEQUENCE</scope>
    <source>
        <strain evidence="2">MADBK_172401_WGS</strain>
        <tissue evidence="2">Digestive gland</tissue>
    </source>
</reference>
<dbReference type="GO" id="GO:0005634">
    <property type="term" value="C:nucleus"/>
    <property type="evidence" value="ECO:0007669"/>
    <property type="project" value="TreeGrafter"/>
</dbReference>
<evidence type="ECO:0000313" key="3">
    <source>
        <dbReference type="Proteomes" id="UP000770661"/>
    </source>
</evidence>
<protein>
    <submittedName>
        <fullName evidence="2">Thyroid transcription factor 1-associated protein 26</fullName>
    </submittedName>
</protein>
<dbReference type="InterPro" id="IPR013730">
    <property type="entry name" value="Fyv7/TAP26"/>
</dbReference>
<evidence type="ECO:0000313" key="2">
    <source>
        <dbReference type="EMBL" id="KAG0712310.1"/>
    </source>
</evidence>
<feature type="coiled-coil region" evidence="1">
    <location>
        <begin position="79"/>
        <end position="117"/>
    </location>
</feature>
<sequence length="153" mass="18310">MQNKIQAKEKKKLHDLQDSSKEVNGYWVSLGFVTRFPGWWLQPTLRREEEGGEGLEIELELGVTQQMLFWSEKNRPNNQRRARAEYRRKIEEKEQGQEETVKRKQEAEIAKKKYKEQRLHRFKKLNQKTRKGQPVMQGKIELMLEALQQVDNS</sequence>
<dbReference type="AlphaFoldDB" id="A0A8J4XZF5"/>
<proteinExistence type="predicted"/>
<keyword evidence="3" id="KW-1185">Reference proteome</keyword>
<comment type="caution">
    <text evidence="2">The sequence shown here is derived from an EMBL/GenBank/DDBJ whole genome shotgun (WGS) entry which is preliminary data.</text>
</comment>
<organism evidence="2 3">
    <name type="scientific">Chionoecetes opilio</name>
    <name type="common">Atlantic snow crab</name>
    <name type="synonym">Cancer opilio</name>
    <dbReference type="NCBI Taxonomy" id="41210"/>
    <lineage>
        <taxon>Eukaryota</taxon>
        <taxon>Metazoa</taxon>
        <taxon>Ecdysozoa</taxon>
        <taxon>Arthropoda</taxon>
        <taxon>Crustacea</taxon>
        <taxon>Multicrustacea</taxon>
        <taxon>Malacostraca</taxon>
        <taxon>Eumalacostraca</taxon>
        <taxon>Eucarida</taxon>
        <taxon>Decapoda</taxon>
        <taxon>Pleocyemata</taxon>
        <taxon>Brachyura</taxon>
        <taxon>Eubrachyura</taxon>
        <taxon>Majoidea</taxon>
        <taxon>Majidae</taxon>
        <taxon>Chionoecetes</taxon>
    </lineage>
</organism>
<gene>
    <name evidence="2" type="primary">ccdc59</name>
    <name evidence="2" type="ORF">GWK47_018764</name>
</gene>
<dbReference type="Pfam" id="PF08524">
    <property type="entry name" value="rRNA_processing"/>
    <property type="match status" value="1"/>
</dbReference>
<dbReference type="OrthoDB" id="6382378at2759"/>
<dbReference type="PANTHER" id="PTHR15657">
    <property type="entry name" value="THYROID TRANSCRIPTION FACTOR 1-ASSOCIATED PROTEIN 26"/>
    <property type="match status" value="1"/>
</dbReference>
<accession>A0A8J4XZF5</accession>
<dbReference type="EMBL" id="JACEEZ010022552">
    <property type="protein sequence ID" value="KAG0712310.1"/>
    <property type="molecule type" value="Genomic_DNA"/>
</dbReference>
<name>A0A8J4XZF5_CHIOP</name>
<dbReference type="PANTHER" id="PTHR15657:SF1">
    <property type="entry name" value="THYROID TRANSCRIPTION FACTOR 1-ASSOCIATED PROTEIN 26"/>
    <property type="match status" value="1"/>
</dbReference>